<evidence type="ECO:0000256" key="1">
    <source>
        <dbReference type="SAM" id="SignalP"/>
    </source>
</evidence>
<evidence type="ECO:0000313" key="2">
    <source>
        <dbReference type="EMBL" id="EBL7519101.1"/>
    </source>
</evidence>
<dbReference type="EMBL" id="AAGACD010000016">
    <property type="protein sequence ID" value="EBL7519101.1"/>
    <property type="molecule type" value="Genomic_DNA"/>
</dbReference>
<keyword evidence="1" id="KW-0732">Signal</keyword>
<protein>
    <submittedName>
        <fullName evidence="2">Fimbrial protein</fullName>
    </submittedName>
</protein>
<accession>A0A5T4LQ45</accession>
<proteinExistence type="predicted"/>
<organism evidence="2">
    <name type="scientific">Salmonella enterica</name>
    <name type="common">Salmonella choleraesuis</name>
    <dbReference type="NCBI Taxonomy" id="28901"/>
    <lineage>
        <taxon>Bacteria</taxon>
        <taxon>Pseudomonadati</taxon>
        <taxon>Pseudomonadota</taxon>
        <taxon>Gammaproteobacteria</taxon>
        <taxon>Enterobacterales</taxon>
        <taxon>Enterobacteriaceae</taxon>
        <taxon>Salmonella</taxon>
    </lineage>
</organism>
<dbReference type="Pfam" id="PF17547">
    <property type="entry name" value="DUF5462"/>
    <property type="match status" value="1"/>
</dbReference>
<name>A0A5T4LQ45_SALER</name>
<dbReference type="AlphaFoldDB" id="A0A5T4LQ45"/>
<gene>
    <name evidence="2" type="ORF">C1B90_24080</name>
</gene>
<comment type="caution">
    <text evidence="2">The sequence shown here is derived from an EMBL/GenBank/DDBJ whole genome shotgun (WGS) entry which is preliminary data.</text>
</comment>
<reference evidence="2" key="1">
    <citation type="submission" date="2018-07" db="EMBL/GenBank/DDBJ databases">
        <authorList>
            <consortium name="PulseNet: The National Subtyping Network for Foodborne Disease Surveillance"/>
            <person name="Tarr C.L."/>
            <person name="Trees E."/>
            <person name="Katz L.S."/>
            <person name="Carleton-Romer H.A."/>
            <person name="Stroika S."/>
            <person name="Kucerova Z."/>
            <person name="Roache K.F."/>
            <person name="Sabol A.L."/>
            <person name="Besser J."/>
            <person name="Gerner-Smidt P."/>
        </authorList>
    </citation>
    <scope>NUCLEOTIDE SEQUENCE</scope>
    <source>
        <strain evidence="2">PNUSAS031704</strain>
    </source>
</reference>
<sequence length="165" mass="17099">MVMAATLVLVVAAVAGPGHAAGAEEKRLHLGVVNGQVRDGRTVEVQRTPGDPVLYQTGSGEAVPGVLRIRNAEARSGERGTLNVTVKASGPQPGEASLAVSLTQWVDGRRQAMSWQRQGMDVLVEVPPGATQVALRAEGPVTLRVPAEWRGAVEIPLDVSGEGGG</sequence>
<feature type="signal peptide" evidence="1">
    <location>
        <begin position="1"/>
        <end position="20"/>
    </location>
</feature>
<feature type="chain" id="PRO_5026220541" evidence="1">
    <location>
        <begin position="21"/>
        <end position="165"/>
    </location>
</feature>
<dbReference type="InterPro" id="IPR035191">
    <property type="entry name" value="FaeF"/>
</dbReference>